<gene>
    <name evidence="1" type="ORF">EHJ13_03610</name>
</gene>
<dbReference type="Proteomes" id="UP000778262">
    <property type="component" value="Unassembled WGS sequence"/>
</dbReference>
<accession>A0A9Q4XLN0</accession>
<protein>
    <submittedName>
        <fullName evidence="1">Uncharacterized protein</fullName>
    </submittedName>
</protein>
<evidence type="ECO:0000313" key="1">
    <source>
        <dbReference type="EMBL" id="NCH86544.1"/>
    </source>
</evidence>
<sequence>MCTVGPEYDVFRLYFLFSEENKVRSVFSENAGDTAQTFIPHLALMTSQARHNGRFGQWNARDIPLRLLLWRYGERPAAMLFLTPQQGECPC</sequence>
<name>A0A9Q4XLN0_9ENTR</name>
<organism evidence="1 2">
    <name type="scientific">Cronobacter dublinensis</name>
    <dbReference type="NCBI Taxonomy" id="413497"/>
    <lineage>
        <taxon>Bacteria</taxon>
        <taxon>Pseudomonadati</taxon>
        <taxon>Pseudomonadota</taxon>
        <taxon>Gammaproteobacteria</taxon>
        <taxon>Enterobacterales</taxon>
        <taxon>Enterobacteriaceae</taxon>
        <taxon>Cronobacter</taxon>
    </lineage>
</organism>
<evidence type="ECO:0000313" key="2">
    <source>
        <dbReference type="Proteomes" id="UP000778262"/>
    </source>
</evidence>
<dbReference type="RefSeq" id="WP_161590382.1">
    <property type="nucleotide sequence ID" value="NZ_CP166012.1"/>
</dbReference>
<comment type="caution">
    <text evidence="1">The sequence shown here is derived from an EMBL/GenBank/DDBJ whole genome shotgun (WGS) entry which is preliminary data.</text>
</comment>
<reference evidence="1" key="1">
    <citation type="submission" date="2018-11" db="EMBL/GenBank/DDBJ databases">
        <title>Genomics analysis of Putative Virulence Factors on Adhesion and Cytotoxicity for Cronobacter spp.</title>
        <authorList>
            <person name="Cui J."/>
        </authorList>
    </citation>
    <scope>NUCLEOTIDE SEQUENCE</scope>
    <source>
        <strain evidence="1">SD69</strain>
    </source>
</reference>
<proteinExistence type="predicted"/>
<dbReference type="EMBL" id="RPBY01000001">
    <property type="protein sequence ID" value="NCH86544.1"/>
    <property type="molecule type" value="Genomic_DNA"/>
</dbReference>
<dbReference type="AlphaFoldDB" id="A0A9Q4XLN0"/>